<dbReference type="PANTHER" id="PTHR43280:SF28">
    <property type="entry name" value="HTH-TYPE TRANSCRIPTIONAL ACTIVATOR RHAS"/>
    <property type="match status" value="1"/>
</dbReference>
<evidence type="ECO:0000256" key="2">
    <source>
        <dbReference type="ARBA" id="ARBA00023125"/>
    </source>
</evidence>
<name>A0A100VP72_PAEAM</name>
<sequence length="541" mass="62668">MSDNMEWIAQWKSTKALTNAWITKGELHHFFSHTLIFIIDGKAVWNINGHRVHVSFGELIALEENSVMEVIEGGNLDLAGWHVQFDTYSVLHERREAEKFEWRLPSGEAYQKVQLSGGSLASIIQHWSEEDTQDQSAGWVGNQHLLYELLRNLYRKQPDNELKPEHGILRSIDYMQQHYDQVITRTQLAQIAGISPWHYSRKFSERYGKPPLDYLAHYRIYRAQEELLLTTATSQDIAKKSGFEDAHYFSRRFKQLTGVSPKQYRQTMTQRKIVSLSPICGEMMIHLGVIPHAVVVTPILLSPHHREQFLAHGVQMLEVTQYEVEIELVRQVQPEMLIGNVLTEEVKRELRTIAPILTGLHQDVEPMLNQLAAWFLKEEEAHRLHEQMKHEVSVAKQQLQSIIQSTSTVMLLRVEAFGYRYLGGRSHGVSQLLYEQLGLALPQVLQPGAAWFNPCSLDLLAQANPDYLFVEKRIMQHFSAEENMRKLWESPQWNELRAVKNNRVFYVDTHMWVDGHGITGHTLILNQIIRNLTKSLHERAQ</sequence>
<accession>A0A100VP72</accession>
<evidence type="ECO:0000259" key="5">
    <source>
        <dbReference type="PROSITE" id="PS50983"/>
    </source>
</evidence>
<evidence type="ECO:0000256" key="3">
    <source>
        <dbReference type="ARBA" id="ARBA00023163"/>
    </source>
</evidence>
<evidence type="ECO:0000259" key="4">
    <source>
        <dbReference type="PROSITE" id="PS01124"/>
    </source>
</evidence>
<feature type="domain" description="Fe/B12 periplasmic-binding" evidence="5">
    <location>
        <begin position="272"/>
        <end position="540"/>
    </location>
</feature>
<dbReference type="GO" id="GO:0003700">
    <property type="term" value="F:DNA-binding transcription factor activity"/>
    <property type="evidence" value="ECO:0007669"/>
    <property type="project" value="InterPro"/>
</dbReference>
<dbReference type="Gene3D" id="3.40.50.1980">
    <property type="entry name" value="Nitrogenase molybdenum iron protein domain"/>
    <property type="match status" value="2"/>
</dbReference>
<evidence type="ECO:0000256" key="1">
    <source>
        <dbReference type="ARBA" id="ARBA00023015"/>
    </source>
</evidence>
<dbReference type="Gene3D" id="1.10.10.60">
    <property type="entry name" value="Homeodomain-like"/>
    <property type="match status" value="2"/>
</dbReference>
<reference evidence="6 7" key="1">
    <citation type="journal article" date="2016" name="Genome Announc.">
        <title>Draft Genome Sequence of Paenibacillus amylolyticus Heshi-A3, Isolated from Fermented Rice Bran in a Japanese Fermented Seafood Dish.</title>
        <authorList>
            <person name="Akuzawa S."/>
            <person name="Nagaoka J."/>
            <person name="Kanekatsu M."/>
            <person name="Kubota E."/>
            <person name="Ohtake R."/>
            <person name="Suzuki T."/>
            <person name="Kanesaki Y."/>
        </authorList>
    </citation>
    <scope>NUCLEOTIDE SEQUENCE [LARGE SCALE GENOMIC DNA]</scope>
    <source>
        <strain evidence="6 7">Heshi-A3</strain>
    </source>
</reference>
<dbReference type="GO" id="GO:0043565">
    <property type="term" value="F:sequence-specific DNA binding"/>
    <property type="evidence" value="ECO:0007669"/>
    <property type="project" value="InterPro"/>
</dbReference>
<dbReference type="InterPro" id="IPR020449">
    <property type="entry name" value="Tscrpt_reg_AraC-type_HTH"/>
</dbReference>
<dbReference type="PROSITE" id="PS50983">
    <property type="entry name" value="FE_B12_PBP"/>
    <property type="match status" value="1"/>
</dbReference>
<dbReference type="Proteomes" id="UP000069697">
    <property type="component" value="Unassembled WGS sequence"/>
</dbReference>
<evidence type="ECO:0000313" key="7">
    <source>
        <dbReference type="Proteomes" id="UP000069697"/>
    </source>
</evidence>
<gene>
    <name evidence="6" type="ORF">PAHA3_3369</name>
</gene>
<organism evidence="6 7">
    <name type="scientific">Paenibacillus amylolyticus</name>
    <dbReference type="NCBI Taxonomy" id="1451"/>
    <lineage>
        <taxon>Bacteria</taxon>
        <taxon>Bacillati</taxon>
        <taxon>Bacillota</taxon>
        <taxon>Bacilli</taxon>
        <taxon>Bacillales</taxon>
        <taxon>Paenibacillaceae</taxon>
        <taxon>Paenibacillus</taxon>
    </lineage>
</organism>
<dbReference type="Pfam" id="PF12833">
    <property type="entry name" value="HTH_18"/>
    <property type="match status" value="1"/>
</dbReference>
<keyword evidence="1" id="KW-0805">Transcription regulation</keyword>
<proteinExistence type="predicted"/>
<dbReference type="InterPro" id="IPR009057">
    <property type="entry name" value="Homeodomain-like_sf"/>
</dbReference>
<keyword evidence="3" id="KW-0804">Transcription</keyword>
<dbReference type="PRINTS" id="PR00032">
    <property type="entry name" value="HTHARAC"/>
</dbReference>
<dbReference type="Pfam" id="PF01497">
    <property type="entry name" value="Peripla_BP_2"/>
    <property type="match status" value="1"/>
</dbReference>
<reference evidence="7" key="2">
    <citation type="submission" date="2016-01" db="EMBL/GenBank/DDBJ databases">
        <title>Draft Genome Sequence of Paenibacillus amylolyticus Heshi-A3 that Was Isolated from Fermented Rice Bran with Aging Salted Mackerel, Which Was Named Heshiko as Traditional Fermented Seafood in Japan.</title>
        <authorList>
            <person name="Akuzawa S."/>
            <person name="Nakagawa J."/>
            <person name="Kanekatsu T."/>
            <person name="Kubota E."/>
            <person name="Ohtake R."/>
            <person name="Suzuki T."/>
            <person name="Kanesaki Y."/>
        </authorList>
    </citation>
    <scope>NUCLEOTIDE SEQUENCE [LARGE SCALE GENOMIC DNA]</scope>
    <source>
        <strain evidence="7">Heshi-A3</strain>
    </source>
</reference>
<dbReference type="InterPro" id="IPR018060">
    <property type="entry name" value="HTH_AraC"/>
</dbReference>
<dbReference type="SUPFAM" id="SSF53807">
    <property type="entry name" value="Helical backbone' metal receptor"/>
    <property type="match status" value="1"/>
</dbReference>
<dbReference type="PANTHER" id="PTHR43280">
    <property type="entry name" value="ARAC-FAMILY TRANSCRIPTIONAL REGULATOR"/>
    <property type="match status" value="1"/>
</dbReference>
<protein>
    <submittedName>
        <fullName evidence="6">AraC family transcriptional regulator</fullName>
    </submittedName>
</protein>
<dbReference type="SMART" id="SM00342">
    <property type="entry name" value="HTH_ARAC"/>
    <property type="match status" value="1"/>
</dbReference>
<feature type="domain" description="HTH araC/xylS-type" evidence="4">
    <location>
        <begin position="169"/>
        <end position="267"/>
    </location>
</feature>
<dbReference type="AlphaFoldDB" id="A0A100VP72"/>
<dbReference type="PROSITE" id="PS01124">
    <property type="entry name" value="HTH_ARAC_FAMILY_2"/>
    <property type="match status" value="1"/>
</dbReference>
<keyword evidence="2" id="KW-0238">DNA-binding</keyword>
<dbReference type="SUPFAM" id="SSF46689">
    <property type="entry name" value="Homeodomain-like"/>
    <property type="match status" value="2"/>
</dbReference>
<dbReference type="InterPro" id="IPR002491">
    <property type="entry name" value="ABC_transptr_periplasmic_BD"/>
</dbReference>
<evidence type="ECO:0000313" key="6">
    <source>
        <dbReference type="EMBL" id="GAS83291.1"/>
    </source>
</evidence>
<dbReference type="EMBL" id="BCNV01000001">
    <property type="protein sequence ID" value="GAS83291.1"/>
    <property type="molecule type" value="Genomic_DNA"/>
</dbReference>
<comment type="caution">
    <text evidence="6">The sequence shown here is derived from an EMBL/GenBank/DDBJ whole genome shotgun (WGS) entry which is preliminary data.</text>
</comment>
<dbReference type="RefSeq" id="WP_062835653.1">
    <property type="nucleotide sequence ID" value="NZ_BCNV01000001.1"/>
</dbReference>